<dbReference type="GO" id="GO:0008168">
    <property type="term" value="F:methyltransferase activity"/>
    <property type="evidence" value="ECO:0007669"/>
    <property type="project" value="UniProtKB-KW"/>
</dbReference>
<comment type="similarity">
    <text evidence="4">Belongs to the class I-like SAM-binding methyltransferase superfamily. C5-methyltransferase family.</text>
</comment>
<feature type="active site" evidence="4">
    <location>
        <position position="86"/>
    </location>
</feature>
<evidence type="ECO:0000256" key="2">
    <source>
        <dbReference type="ARBA" id="ARBA00022679"/>
    </source>
</evidence>
<dbReference type="GO" id="GO:0005634">
    <property type="term" value="C:nucleus"/>
    <property type="evidence" value="ECO:0007669"/>
    <property type="project" value="TreeGrafter"/>
</dbReference>
<dbReference type="PRINTS" id="PR00105">
    <property type="entry name" value="C5METTRFRASE"/>
</dbReference>
<dbReference type="PANTHER" id="PTHR46098">
    <property type="entry name" value="TRNA (CYTOSINE(38)-C(5))-METHYLTRANSFERASE"/>
    <property type="match status" value="1"/>
</dbReference>
<evidence type="ECO:0000313" key="6">
    <source>
        <dbReference type="Proteomes" id="UP000743370"/>
    </source>
</evidence>
<comment type="caution">
    <text evidence="5">The sequence shown here is derived from an EMBL/GenBank/DDBJ whole genome shotgun (WGS) entry which is preliminary data.</text>
</comment>
<protein>
    <submittedName>
        <fullName evidence="5">Uncharacterized protein</fullName>
    </submittedName>
</protein>
<keyword evidence="2 4" id="KW-0808">Transferase</keyword>
<dbReference type="Proteomes" id="UP000743370">
    <property type="component" value="Unassembled WGS sequence"/>
</dbReference>
<gene>
    <name evidence="5" type="ORF">HKW66_Vig0063810</name>
</gene>
<evidence type="ECO:0000256" key="4">
    <source>
        <dbReference type="PROSITE-ProRule" id="PRU01016"/>
    </source>
</evidence>
<dbReference type="EMBL" id="JABFOF010000006">
    <property type="protein sequence ID" value="KAG2396243.1"/>
    <property type="molecule type" value="Genomic_DNA"/>
</dbReference>
<name>A0A8T0KCM0_PHAAN</name>
<dbReference type="SUPFAM" id="SSF53335">
    <property type="entry name" value="S-adenosyl-L-methionine-dependent methyltransferases"/>
    <property type="match status" value="1"/>
</dbReference>
<dbReference type="InterPro" id="IPR001525">
    <property type="entry name" value="C5_MeTfrase"/>
</dbReference>
<dbReference type="GO" id="GO:0032259">
    <property type="term" value="P:methylation"/>
    <property type="evidence" value="ECO:0007669"/>
    <property type="project" value="UniProtKB-KW"/>
</dbReference>
<dbReference type="PROSITE" id="PS51679">
    <property type="entry name" value="SAM_MT_C5"/>
    <property type="match status" value="1"/>
</dbReference>
<sequence>MAKGSSEAHGCRRVLEFYSGIGGMRYSLMKAQVNAEVVEAFEINDTANDVYQHNFAHRPFQGNIQCLTSADLDKYGADAWLLSPPCQPYTRQGLQKDTGDARSFSFLQILELLPFLLKPPSMLFVENVVGFETSDTHAKLVDILEKTDFITQEFILTPLQFGIPYSRPRYFCLAKRKTSSFVNECLNRQLIQSPGPLFEYFDTVTDDEDDLSKEDRHKLLQLCQPIEKFLELKKADNDIPVEAATLMSGLSNDVPETSGKTNGHEYESLDQYYVHPSLIERWGSAMGILASVIWLHHIQNHVII</sequence>
<dbReference type="Gene3D" id="3.40.50.150">
    <property type="entry name" value="Vaccinia Virus protein VP39"/>
    <property type="match status" value="1"/>
</dbReference>
<accession>A0A8T0KCM0</accession>
<dbReference type="InterPro" id="IPR029063">
    <property type="entry name" value="SAM-dependent_MTases_sf"/>
</dbReference>
<dbReference type="Pfam" id="PF00145">
    <property type="entry name" value="DNA_methylase"/>
    <property type="match status" value="1"/>
</dbReference>
<dbReference type="PANTHER" id="PTHR46098:SF1">
    <property type="entry name" value="TRNA (CYTOSINE(38)-C(5))-METHYLTRANSFERASE"/>
    <property type="match status" value="1"/>
</dbReference>
<keyword evidence="1 4" id="KW-0489">Methyltransferase</keyword>
<evidence type="ECO:0000313" key="5">
    <source>
        <dbReference type="EMBL" id="KAG2396243.1"/>
    </source>
</evidence>
<proteinExistence type="inferred from homology"/>
<evidence type="ECO:0000256" key="3">
    <source>
        <dbReference type="ARBA" id="ARBA00022691"/>
    </source>
</evidence>
<dbReference type="AlphaFoldDB" id="A0A8T0KCM0"/>
<keyword evidence="3 4" id="KW-0949">S-adenosyl-L-methionine</keyword>
<evidence type="ECO:0000256" key="1">
    <source>
        <dbReference type="ARBA" id="ARBA00022603"/>
    </source>
</evidence>
<dbReference type="InterPro" id="IPR050750">
    <property type="entry name" value="C5-MTase"/>
</dbReference>
<organism evidence="5 6">
    <name type="scientific">Phaseolus angularis</name>
    <name type="common">Azuki bean</name>
    <name type="synonym">Vigna angularis</name>
    <dbReference type="NCBI Taxonomy" id="3914"/>
    <lineage>
        <taxon>Eukaryota</taxon>
        <taxon>Viridiplantae</taxon>
        <taxon>Streptophyta</taxon>
        <taxon>Embryophyta</taxon>
        <taxon>Tracheophyta</taxon>
        <taxon>Spermatophyta</taxon>
        <taxon>Magnoliopsida</taxon>
        <taxon>eudicotyledons</taxon>
        <taxon>Gunneridae</taxon>
        <taxon>Pentapetalae</taxon>
        <taxon>rosids</taxon>
        <taxon>fabids</taxon>
        <taxon>Fabales</taxon>
        <taxon>Fabaceae</taxon>
        <taxon>Papilionoideae</taxon>
        <taxon>50 kb inversion clade</taxon>
        <taxon>NPAAA clade</taxon>
        <taxon>indigoferoid/millettioid clade</taxon>
        <taxon>Phaseoleae</taxon>
        <taxon>Vigna</taxon>
    </lineage>
</organism>
<reference evidence="5 6" key="1">
    <citation type="submission" date="2020-05" db="EMBL/GenBank/DDBJ databases">
        <title>Vigna angularis (adzuki bean) Var. LongXiaoDou No. 4 denovo assembly.</title>
        <authorList>
            <person name="Xiang H."/>
        </authorList>
    </citation>
    <scope>NUCLEOTIDE SEQUENCE [LARGE SCALE GENOMIC DNA]</scope>
    <source>
        <tissue evidence="5">Leaf</tissue>
    </source>
</reference>